<evidence type="ECO:0000313" key="3">
    <source>
        <dbReference type="Proteomes" id="UP000766550"/>
    </source>
</evidence>
<dbReference type="RefSeq" id="WP_162316360.1">
    <property type="nucleotide sequence ID" value="NZ_JAHQXF010000001.1"/>
</dbReference>
<dbReference type="EMBL" id="JAHQXF010000001">
    <property type="protein sequence ID" value="MBV0923216.1"/>
    <property type="molecule type" value="Genomic_DNA"/>
</dbReference>
<keyword evidence="2" id="KW-0560">Oxidoreductase</keyword>
<dbReference type="PANTHER" id="PTHR43422:SF3">
    <property type="entry name" value="THIAMINE THIAZOLE SYNTHASE"/>
    <property type="match status" value="1"/>
</dbReference>
<dbReference type="SUPFAM" id="SSF51905">
    <property type="entry name" value="FAD/NAD(P)-binding domain"/>
    <property type="match status" value="1"/>
</dbReference>
<dbReference type="Gene3D" id="3.50.50.60">
    <property type="entry name" value="FAD/NAD(P)-binding domain"/>
    <property type="match status" value="1"/>
</dbReference>
<dbReference type="GO" id="GO:0004497">
    <property type="term" value="F:monooxygenase activity"/>
    <property type="evidence" value="ECO:0007669"/>
    <property type="project" value="UniProtKB-KW"/>
</dbReference>
<keyword evidence="3" id="KW-1185">Reference proteome</keyword>
<dbReference type="Pfam" id="PF01494">
    <property type="entry name" value="FAD_binding_3"/>
    <property type="match status" value="1"/>
</dbReference>
<dbReference type="PANTHER" id="PTHR43422">
    <property type="entry name" value="THIAMINE THIAZOLE SYNTHASE"/>
    <property type="match status" value="1"/>
</dbReference>
<evidence type="ECO:0000313" key="2">
    <source>
        <dbReference type="EMBL" id="MBV0923216.1"/>
    </source>
</evidence>
<gene>
    <name evidence="2" type="ORF">KTS45_03300</name>
</gene>
<dbReference type="OrthoDB" id="202449at2157"/>
<sequence>MTLASVPRYERERVATVGDRAVVVGASVAGLLAARVLSDGFERVTVVERDSLSEDSTPRKGVPQSRHPHALLEAGRATIEDLFPGYCEDLLSAGGVLIDGASDVKFYDEGDFLADGPERIPQYIATRPLIEYVARRRLVEFDGVTLRSECQCVEYLTESDATAVTGIRARDSKDEETTIPADLVVDATGRTSRTPTWLDEHGYGRPPVEEVEVDVRYSTVDVRRPPDDRRAVFAPASPPHTRGGVALPVEGDRWLVTLHGMHGDNPPADAAGVREFAADLPTPEIRDLLEAHPTAADEVAQYPFPSNRRHRYEALDRFPGGLLVLGDAIASFNPIYGQGMSVAALEALVLHHTLAAGGRTDLAPRFFDRAESVVDDAWLLAVGADFQFSATDGQKPRGSDLFNRYLSRLTRKAHTDGVLRDALYRVIMMEVPPTSLLRPEIAWRVLKPT</sequence>
<dbReference type="GO" id="GO:0071949">
    <property type="term" value="F:FAD binding"/>
    <property type="evidence" value="ECO:0007669"/>
    <property type="project" value="InterPro"/>
</dbReference>
<organism evidence="2 3">
    <name type="scientific">Haloarcula limicola</name>
    <dbReference type="NCBI Taxonomy" id="1429915"/>
    <lineage>
        <taxon>Archaea</taxon>
        <taxon>Methanobacteriati</taxon>
        <taxon>Methanobacteriota</taxon>
        <taxon>Stenosarchaea group</taxon>
        <taxon>Halobacteria</taxon>
        <taxon>Halobacteriales</taxon>
        <taxon>Haloarculaceae</taxon>
        <taxon>Haloarcula</taxon>
    </lineage>
</organism>
<keyword evidence="2" id="KW-0503">Monooxygenase</keyword>
<dbReference type="Proteomes" id="UP000766550">
    <property type="component" value="Unassembled WGS sequence"/>
</dbReference>
<name>A0A8J8C273_9EURY</name>
<dbReference type="AlphaFoldDB" id="A0A8J8C273"/>
<protein>
    <submittedName>
        <fullName evidence="2">FAD-dependent monooxygenase</fullName>
    </submittedName>
</protein>
<proteinExistence type="predicted"/>
<evidence type="ECO:0000259" key="1">
    <source>
        <dbReference type="Pfam" id="PF01494"/>
    </source>
</evidence>
<dbReference type="InterPro" id="IPR036188">
    <property type="entry name" value="FAD/NAD-bd_sf"/>
</dbReference>
<dbReference type="InterPro" id="IPR002938">
    <property type="entry name" value="FAD-bd"/>
</dbReference>
<comment type="caution">
    <text evidence="2">The sequence shown here is derived from an EMBL/GenBank/DDBJ whole genome shotgun (WGS) entry which is preliminary data.</text>
</comment>
<accession>A0A8J8C273</accession>
<reference evidence="2 3" key="1">
    <citation type="submission" date="2021-06" db="EMBL/GenBank/DDBJ databases">
        <title>New haloarchaea isolates fom saline soil.</title>
        <authorList>
            <person name="Duran-Viseras A."/>
            <person name="Sanchez-Porro C.S."/>
            <person name="Ventosa A."/>
        </authorList>
    </citation>
    <scope>NUCLEOTIDE SEQUENCE [LARGE SCALE GENOMIC DNA]</scope>
    <source>
        <strain evidence="2 3">JCM 183640</strain>
    </source>
</reference>
<feature type="domain" description="FAD-binding" evidence="1">
    <location>
        <begin position="157"/>
        <end position="356"/>
    </location>
</feature>